<keyword evidence="2" id="KW-0904">Protein phosphatase</keyword>
<dbReference type="SMART" id="SM00577">
    <property type="entry name" value="CPDc"/>
    <property type="match status" value="1"/>
</dbReference>
<sequence>MQTRKKVVARNTVKEHAGPKFCRQQKKMTVVAEKKAAELITSSAKKQRPAGIISKKKIRDVASEKNMNTGALSREETQDHCVANAAPVDHKRFGDNDSRCVLDTIFSPSFLIPKDFCGGISNSVHFIDFSSDKDQTQCEEQIAEKSRNELLNGQLSSGKLVNISEEDKTGDLPSCHEEHKTLLNLSPEVSAIYLAMQHSKLECIDEATHDTMTADGCVDTDETDEFDDFDPYLFIKNLPDLSAVVPTFRPMLLPKQTRSCPSTTLVLDLDETLVHSSLDPCDGVDFTFPVNFNFREHIIYVRCRPHLKNFMERVSSLFEIIIFTASQSIYAEQLLNVLDPKRRLFRHRVYRESCIFVEGNYVKDLSVLGRDLARVIMVDNSPQAFGFQVDNGIPIESWFDDRSDKELLSLLPFLESLVGVEDVRPLIAKKFNLREKIAAAA</sequence>
<keyword evidence="1" id="KW-0378">Hydrolase</keyword>
<dbReference type="GO" id="GO:0005634">
    <property type="term" value="C:nucleus"/>
    <property type="evidence" value="ECO:0007669"/>
    <property type="project" value="UniProtKB-ARBA"/>
</dbReference>
<evidence type="ECO:0000313" key="6">
    <source>
        <dbReference type="EMBL" id="JAT51048.1"/>
    </source>
</evidence>
<feature type="domain" description="FCP1 homology" evidence="5">
    <location>
        <begin position="258"/>
        <end position="417"/>
    </location>
</feature>
<gene>
    <name evidence="6" type="primary">CTDSPL2_5</name>
    <name evidence="6" type="ORF">g.57378</name>
</gene>
<dbReference type="AlphaFoldDB" id="A0A1D1Y8T9"/>
<dbReference type="NCBIfam" id="TIGR02251">
    <property type="entry name" value="HIF-SF_euk"/>
    <property type="match status" value="1"/>
</dbReference>
<organism evidence="6">
    <name type="scientific">Anthurium amnicola</name>
    <dbReference type="NCBI Taxonomy" id="1678845"/>
    <lineage>
        <taxon>Eukaryota</taxon>
        <taxon>Viridiplantae</taxon>
        <taxon>Streptophyta</taxon>
        <taxon>Embryophyta</taxon>
        <taxon>Tracheophyta</taxon>
        <taxon>Spermatophyta</taxon>
        <taxon>Magnoliopsida</taxon>
        <taxon>Liliopsida</taxon>
        <taxon>Araceae</taxon>
        <taxon>Pothoideae</taxon>
        <taxon>Potheae</taxon>
        <taxon>Anthurium</taxon>
    </lineage>
</organism>
<evidence type="ECO:0000256" key="3">
    <source>
        <dbReference type="ARBA" id="ARBA00037324"/>
    </source>
</evidence>
<evidence type="ECO:0000256" key="1">
    <source>
        <dbReference type="ARBA" id="ARBA00022801"/>
    </source>
</evidence>
<dbReference type="Gene3D" id="3.40.50.1000">
    <property type="entry name" value="HAD superfamily/HAD-like"/>
    <property type="match status" value="1"/>
</dbReference>
<dbReference type="EMBL" id="GDJX01016888">
    <property type="protein sequence ID" value="JAT51048.1"/>
    <property type="molecule type" value="Transcribed_RNA"/>
</dbReference>
<dbReference type="InterPro" id="IPR004274">
    <property type="entry name" value="FCP1_dom"/>
</dbReference>
<evidence type="ECO:0000256" key="4">
    <source>
        <dbReference type="ARBA" id="ARBA00038355"/>
    </source>
</evidence>
<name>A0A1D1Y8T9_9ARAE</name>
<dbReference type="FunFam" id="3.40.50.1000:FF:000015">
    <property type="entry name" value="CTD small phosphatase-like protein 2"/>
    <property type="match status" value="1"/>
</dbReference>
<evidence type="ECO:0000259" key="5">
    <source>
        <dbReference type="PROSITE" id="PS50969"/>
    </source>
</evidence>
<dbReference type="InterPro" id="IPR050365">
    <property type="entry name" value="TIM50"/>
</dbReference>
<proteinExistence type="inferred from homology"/>
<comment type="function">
    <text evidence="3">Probable phosphatase.</text>
</comment>
<comment type="similarity">
    <text evidence="4">Belongs to the CTDSPL2 family.</text>
</comment>
<reference evidence="6" key="1">
    <citation type="submission" date="2015-07" db="EMBL/GenBank/DDBJ databases">
        <title>Transcriptome Assembly of Anthurium amnicola.</title>
        <authorList>
            <person name="Suzuki J."/>
        </authorList>
    </citation>
    <scope>NUCLEOTIDE SEQUENCE</scope>
</reference>
<evidence type="ECO:0000256" key="2">
    <source>
        <dbReference type="ARBA" id="ARBA00022912"/>
    </source>
</evidence>
<dbReference type="GO" id="GO:0004721">
    <property type="term" value="F:phosphoprotein phosphatase activity"/>
    <property type="evidence" value="ECO:0007669"/>
    <property type="project" value="UniProtKB-KW"/>
</dbReference>
<dbReference type="SUPFAM" id="SSF56784">
    <property type="entry name" value="HAD-like"/>
    <property type="match status" value="1"/>
</dbReference>
<dbReference type="InterPro" id="IPR023214">
    <property type="entry name" value="HAD_sf"/>
</dbReference>
<dbReference type="Pfam" id="PF03031">
    <property type="entry name" value="NIF"/>
    <property type="match status" value="1"/>
</dbReference>
<dbReference type="CDD" id="cd07521">
    <property type="entry name" value="HAD_FCP1-like"/>
    <property type="match status" value="1"/>
</dbReference>
<dbReference type="PANTHER" id="PTHR12210">
    <property type="entry name" value="DULLARD PROTEIN PHOSPHATASE"/>
    <property type="match status" value="1"/>
</dbReference>
<dbReference type="InterPro" id="IPR011948">
    <property type="entry name" value="Dullard_phosphatase"/>
</dbReference>
<protein>
    <submittedName>
        <fullName evidence="6">CTD small phosphatase-like protein 2</fullName>
    </submittedName>
</protein>
<dbReference type="PROSITE" id="PS50969">
    <property type="entry name" value="FCP1"/>
    <property type="match status" value="1"/>
</dbReference>
<accession>A0A1D1Y8T9</accession>
<dbReference type="InterPro" id="IPR036412">
    <property type="entry name" value="HAD-like_sf"/>
</dbReference>